<dbReference type="AlphaFoldDB" id="A0A9P1J0Z8"/>
<dbReference type="Proteomes" id="UP001152747">
    <property type="component" value="Unassembled WGS sequence"/>
</dbReference>
<comment type="caution">
    <text evidence="4">The sequence shown here is derived from an EMBL/GenBank/DDBJ whole genome shotgun (WGS) entry which is preliminary data.</text>
</comment>
<dbReference type="SMART" id="SM00326">
    <property type="entry name" value="SH3"/>
    <property type="match status" value="1"/>
</dbReference>
<keyword evidence="5" id="KW-1185">Reference proteome</keyword>
<evidence type="ECO:0000256" key="2">
    <source>
        <dbReference type="PROSITE-ProRule" id="PRU00192"/>
    </source>
</evidence>
<organism evidence="4 5">
    <name type="scientific">Caenorhabditis angaria</name>
    <dbReference type="NCBI Taxonomy" id="860376"/>
    <lineage>
        <taxon>Eukaryota</taxon>
        <taxon>Metazoa</taxon>
        <taxon>Ecdysozoa</taxon>
        <taxon>Nematoda</taxon>
        <taxon>Chromadorea</taxon>
        <taxon>Rhabditida</taxon>
        <taxon>Rhabditina</taxon>
        <taxon>Rhabditomorpha</taxon>
        <taxon>Rhabditoidea</taxon>
        <taxon>Rhabditidae</taxon>
        <taxon>Peloderinae</taxon>
        <taxon>Caenorhabditis</taxon>
    </lineage>
</organism>
<evidence type="ECO:0000313" key="5">
    <source>
        <dbReference type="Proteomes" id="UP001152747"/>
    </source>
</evidence>
<dbReference type="EMBL" id="CANHGI010000006">
    <property type="protein sequence ID" value="CAI5456141.1"/>
    <property type="molecule type" value="Genomic_DNA"/>
</dbReference>
<name>A0A9P1J0Z8_9PELO</name>
<reference evidence="4" key="1">
    <citation type="submission" date="2022-11" db="EMBL/GenBank/DDBJ databases">
        <authorList>
            <person name="Kikuchi T."/>
        </authorList>
    </citation>
    <scope>NUCLEOTIDE SEQUENCE</scope>
    <source>
        <strain evidence="4">PS1010</strain>
    </source>
</reference>
<dbReference type="OrthoDB" id="10255964at2759"/>
<dbReference type="PROSITE" id="PS50002">
    <property type="entry name" value="SH3"/>
    <property type="match status" value="1"/>
</dbReference>
<accession>A0A9P1J0Z8</accession>
<evidence type="ECO:0000259" key="3">
    <source>
        <dbReference type="PROSITE" id="PS50002"/>
    </source>
</evidence>
<protein>
    <recommendedName>
        <fullName evidence="3">SH3 domain-containing protein</fullName>
    </recommendedName>
</protein>
<feature type="domain" description="SH3" evidence="3">
    <location>
        <begin position="229"/>
        <end position="288"/>
    </location>
</feature>
<sequence length="289" mass="33944">MSRYSVPVPDYDFTIRQKNPFIPQPDYTTIKYNKPKFRPSLNHIGTEFSQQTTIPETIEQPKENRFSRPPKLTDVNSNFEIKVHSYKEDQKSEEDPHPRSTLEHIKQIGVPVIPGIIRQQIPVFEASAPVVSSEQNKAFLRHLENHKKFDTVRGDRPCELCEIMRKQQEAEYQHHSRQNSWSEHRGKVVEYQQPQYNSDTPPRRKRTDVRSLFPQHQINEEPEPEPFFSSEMTARARHNYEMKREGEISIRALDTVEILHMEQGYALCRRSDNIVGWIPSTVFDIPASH</sequence>
<keyword evidence="1 2" id="KW-0728">SH3 domain</keyword>
<evidence type="ECO:0000256" key="1">
    <source>
        <dbReference type="ARBA" id="ARBA00022443"/>
    </source>
</evidence>
<gene>
    <name evidence="4" type="ORF">CAMP_LOCUS18778</name>
</gene>
<dbReference type="InterPro" id="IPR036028">
    <property type="entry name" value="SH3-like_dom_sf"/>
</dbReference>
<dbReference type="InterPro" id="IPR001452">
    <property type="entry name" value="SH3_domain"/>
</dbReference>
<dbReference type="Gene3D" id="2.30.30.40">
    <property type="entry name" value="SH3 Domains"/>
    <property type="match status" value="1"/>
</dbReference>
<dbReference type="SUPFAM" id="SSF50044">
    <property type="entry name" value="SH3-domain"/>
    <property type="match status" value="1"/>
</dbReference>
<evidence type="ECO:0000313" key="4">
    <source>
        <dbReference type="EMBL" id="CAI5456141.1"/>
    </source>
</evidence>
<proteinExistence type="predicted"/>